<keyword evidence="2" id="KW-0540">Nuclease</keyword>
<organism evidence="2 3">
    <name type="scientific">Spirosoma aureum</name>
    <dbReference type="NCBI Taxonomy" id="2692134"/>
    <lineage>
        <taxon>Bacteria</taxon>
        <taxon>Pseudomonadati</taxon>
        <taxon>Bacteroidota</taxon>
        <taxon>Cytophagia</taxon>
        <taxon>Cytophagales</taxon>
        <taxon>Cytophagaceae</taxon>
        <taxon>Spirosoma</taxon>
    </lineage>
</organism>
<gene>
    <name evidence="2" type="ORF">G8759_06905</name>
</gene>
<name>A0A6G9AJ56_9BACT</name>
<evidence type="ECO:0000313" key="2">
    <source>
        <dbReference type="EMBL" id="QIP12374.1"/>
    </source>
</evidence>
<dbReference type="PANTHER" id="PTHR34107">
    <property type="entry name" value="SLL0198 PROTEIN-RELATED"/>
    <property type="match status" value="1"/>
</dbReference>
<dbReference type="CDD" id="cd06260">
    <property type="entry name" value="DUF820-like"/>
    <property type="match status" value="1"/>
</dbReference>
<accession>A0A6G9AJ56</accession>
<dbReference type="EMBL" id="CP050063">
    <property type="protein sequence ID" value="QIP12374.1"/>
    <property type="molecule type" value="Genomic_DNA"/>
</dbReference>
<sequence>MESIRVHLPEDLRMNDDEFFRFCQDNPDLKFERRKNGDIVFMANTGGETGNYNFELSVDFGVWNRQVRFGKFFDSSTAFRLSDTSIMSPDISGIAQNRWDELNPEQRRKIVALCPDFILELRSPNDRLKDCFEKMEDWTANGCRLGWLIDLTNQITYIYRPNQERQEIVGLGQLSGEDVLPGFSLDLAALTA</sequence>
<feature type="domain" description="Putative restriction endonuclease" evidence="1">
    <location>
        <begin position="17"/>
        <end position="188"/>
    </location>
</feature>
<dbReference type="KEGG" id="spib:G8759_06905"/>
<dbReference type="Pfam" id="PF05685">
    <property type="entry name" value="Uma2"/>
    <property type="match status" value="1"/>
</dbReference>
<keyword evidence="2" id="KW-0378">Hydrolase</keyword>
<keyword evidence="3" id="KW-1185">Reference proteome</keyword>
<dbReference type="Proteomes" id="UP000501802">
    <property type="component" value="Chromosome"/>
</dbReference>
<evidence type="ECO:0000313" key="3">
    <source>
        <dbReference type="Proteomes" id="UP000501802"/>
    </source>
</evidence>
<proteinExistence type="predicted"/>
<evidence type="ECO:0000259" key="1">
    <source>
        <dbReference type="Pfam" id="PF05685"/>
    </source>
</evidence>
<dbReference type="AlphaFoldDB" id="A0A6G9AJ56"/>
<dbReference type="InterPro" id="IPR008538">
    <property type="entry name" value="Uma2"/>
</dbReference>
<keyword evidence="2" id="KW-0255">Endonuclease</keyword>
<dbReference type="InterPro" id="IPR012296">
    <property type="entry name" value="Nuclease_put_TT1808"/>
</dbReference>
<dbReference type="RefSeq" id="WP_167206461.1">
    <property type="nucleotide sequence ID" value="NZ_CP050063.1"/>
</dbReference>
<dbReference type="SUPFAM" id="SSF52980">
    <property type="entry name" value="Restriction endonuclease-like"/>
    <property type="match status" value="1"/>
</dbReference>
<dbReference type="GO" id="GO:0004519">
    <property type="term" value="F:endonuclease activity"/>
    <property type="evidence" value="ECO:0007669"/>
    <property type="project" value="UniProtKB-KW"/>
</dbReference>
<dbReference type="Gene3D" id="3.90.1570.10">
    <property type="entry name" value="tt1808, chain A"/>
    <property type="match status" value="1"/>
</dbReference>
<dbReference type="PANTHER" id="PTHR34107:SF7">
    <property type="entry name" value="SLR2092 PROTEIN"/>
    <property type="match status" value="1"/>
</dbReference>
<reference evidence="2 3" key="1">
    <citation type="submission" date="2020-03" db="EMBL/GenBank/DDBJ databases">
        <authorList>
            <person name="Kim M.K."/>
        </authorList>
    </citation>
    <scope>NUCLEOTIDE SEQUENCE [LARGE SCALE GENOMIC DNA]</scope>
    <source>
        <strain evidence="2 3">BT328</strain>
    </source>
</reference>
<dbReference type="InterPro" id="IPR011335">
    <property type="entry name" value="Restrct_endonuc-II-like"/>
</dbReference>
<protein>
    <submittedName>
        <fullName evidence="2">Uma2 family endonuclease</fullName>
    </submittedName>
</protein>